<dbReference type="Proteomes" id="UP000799421">
    <property type="component" value="Unassembled WGS sequence"/>
</dbReference>
<evidence type="ECO:0000256" key="3">
    <source>
        <dbReference type="ARBA" id="ARBA00010930"/>
    </source>
</evidence>
<dbReference type="HAMAP" id="MF_01217">
    <property type="entry name" value="Acyl_carrier"/>
    <property type="match status" value="1"/>
</dbReference>
<protein>
    <recommendedName>
        <fullName evidence="14">Acyl carrier protein</fullName>
    </recommendedName>
</protein>
<evidence type="ECO:0000256" key="14">
    <source>
        <dbReference type="RuleBase" id="RU000722"/>
    </source>
</evidence>
<keyword evidence="17" id="KW-1185">Reference proteome</keyword>
<accession>A0A6A7C492</accession>
<feature type="domain" description="Carrier" evidence="15">
    <location>
        <begin position="60"/>
        <end position="140"/>
    </location>
</feature>
<dbReference type="Pfam" id="PF00550">
    <property type="entry name" value="PP-binding"/>
    <property type="match status" value="1"/>
</dbReference>
<dbReference type="FunFam" id="1.10.1200.10:FF:000003">
    <property type="entry name" value="Acyl carrier protein"/>
    <property type="match status" value="1"/>
</dbReference>
<evidence type="ECO:0000256" key="5">
    <source>
        <dbReference type="ARBA" id="ARBA00022450"/>
    </source>
</evidence>
<evidence type="ECO:0000256" key="2">
    <source>
        <dbReference type="ARBA" id="ARBA00005194"/>
    </source>
</evidence>
<dbReference type="GO" id="GO:0000035">
    <property type="term" value="F:acyl binding"/>
    <property type="evidence" value="ECO:0007669"/>
    <property type="project" value="TreeGrafter"/>
</dbReference>
<evidence type="ECO:0000256" key="13">
    <source>
        <dbReference type="ARBA" id="ARBA00023160"/>
    </source>
</evidence>
<evidence type="ECO:0000313" key="17">
    <source>
        <dbReference type="Proteomes" id="UP000799421"/>
    </source>
</evidence>
<evidence type="ECO:0000313" key="16">
    <source>
        <dbReference type="EMBL" id="KAF2862284.1"/>
    </source>
</evidence>
<gene>
    <name evidence="16" type="ORF">K470DRAFT_213400</name>
</gene>
<keyword evidence="7" id="KW-0597">Phosphoprotein</keyword>
<comment type="function">
    <text evidence="14">Carrier of the growing fatty acid chain in fatty acid biosynthesis.</text>
</comment>
<dbReference type="EMBL" id="MU005967">
    <property type="protein sequence ID" value="KAF2862284.1"/>
    <property type="molecule type" value="Genomic_DNA"/>
</dbReference>
<dbReference type="InterPro" id="IPR009081">
    <property type="entry name" value="PP-bd_ACP"/>
</dbReference>
<keyword evidence="8" id="KW-0276">Fatty acid metabolism</keyword>
<keyword evidence="13 14" id="KW-0275">Fatty acid biosynthesis</keyword>
<dbReference type="GO" id="GO:0000036">
    <property type="term" value="F:acyl carrier activity"/>
    <property type="evidence" value="ECO:0007669"/>
    <property type="project" value="TreeGrafter"/>
</dbReference>
<keyword evidence="5 14" id="KW-0596">Phosphopantetheine</keyword>
<dbReference type="PROSITE" id="PS50075">
    <property type="entry name" value="CARRIER"/>
    <property type="match status" value="1"/>
</dbReference>
<evidence type="ECO:0000256" key="12">
    <source>
        <dbReference type="ARBA" id="ARBA00023128"/>
    </source>
</evidence>
<evidence type="ECO:0000256" key="8">
    <source>
        <dbReference type="ARBA" id="ARBA00022832"/>
    </source>
</evidence>
<dbReference type="InterPro" id="IPR036736">
    <property type="entry name" value="ACP-like_sf"/>
</dbReference>
<reference evidence="16" key="1">
    <citation type="journal article" date="2020" name="Stud. Mycol.">
        <title>101 Dothideomycetes genomes: a test case for predicting lifestyles and emergence of pathogens.</title>
        <authorList>
            <person name="Haridas S."/>
            <person name="Albert R."/>
            <person name="Binder M."/>
            <person name="Bloem J."/>
            <person name="Labutti K."/>
            <person name="Salamov A."/>
            <person name="Andreopoulos B."/>
            <person name="Baker S."/>
            <person name="Barry K."/>
            <person name="Bills G."/>
            <person name="Bluhm B."/>
            <person name="Cannon C."/>
            <person name="Castanera R."/>
            <person name="Culley D."/>
            <person name="Daum C."/>
            <person name="Ezra D."/>
            <person name="Gonzalez J."/>
            <person name="Henrissat B."/>
            <person name="Kuo A."/>
            <person name="Liang C."/>
            <person name="Lipzen A."/>
            <person name="Lutzoni F."/>
            <person name="Magnuson J."/>
            <person name="Mondo S."/>
            <person name="Nolan M."/>
            <person name="Ohm R."/>
            <person name="Pangilinan J."/>
            <person name="Park H.-J."/>
            <person name="Ramirez L."/>
            <person name="Alfaro M."/>
            <person name="Sun H."/>
            <person name="Tritt A."/>
            <person name="Yoshinaga Y."/>
            <person name="Zwiers L.-H."/>
            <person name="Turgeon B."/>
            <person name="Goodwin S."/>
            <person name="Spatafora J."/>
            <person name="Crous P."/>
            <person name="Grigoriev I."/>
        </authorList>
    </citation>
    <scope>NUCLEOTIDE SEQUENCE</scope>
    <source>
        <strain evidence="16">CBS 480.64</strain>
    </source>
</reference>
<dbReference type="AlphaFoldDB" id="A0A6A7C492"/>
<comment type="pathway">
    <text evidence="2">Lipid metabolism; fatty acid biosynthesis.</text>
</comment>
<keyword evidence="4" id="KW-0813">Transport</keyword>
<proteinExistence type="inferred from homology"/>
<dbReference type="NCBIfam" id="TIGR00517">
    <property type="entry name" value="acyl_carrier"/>
    <property type="match status" value="1"/>
</dbReference>
<dbReference type="NCBIfam" id="NF002148">
    <property type="entry name" value="PRK00982.1-2"/>
    <property type="match status" value="1"/>
</dbReference>
<dbReference type="Gene3D" id="1.10.1200.10">
    <property type="entry name" value="ACP-like"/>
    <property type="match status" value="1"/>
</dbReference>
<keyword evidence="6 14" id="KW-0444">Lipid biosynthesis</keyword>
<organism evidence="16 17">
    <name type="scientific">Piedraia hortae CBS 480.64</name>
    <dbReference type="NCBI Taxonomy" id="1314780"/>
    <lineage>
        <taxon>Eukaryota</taxon>
        <taxon>Fungi</taxon>
        <taxon>Dikarya</taxon>
        <taxon>Ascomycota</taxon>
        <taxon>Pezizomycotina</taxon>
        <taxon>Dothideomycetes</taxon>
        <taxon>Dothideomycetidae</taxon>
        <taxon>Capnodiales</taxon>
        <taxon>Piedraiaceae</taxon>
        <taxon>Piedraia</taxon>
    </lineage>
</organism>
<evidence type="ECO:0000256" key="10">
    <source>
        <dbReference type="ARBA" id="ARBA00022982"/>
    </source>
</evidence>
<dbReference type="OrthoDB" id="448946at2759"/>
<keyword evidence="12" id="KW-0496">Mitochondrion</keyword>
<evidence type="ECO:0000256" key="1">
    <source>
        <dbReference type="ARBA" id="ARBA00004173"/>
    </source>
</evidence>
<sequence>MYRVAFVRAARSASQKLPRAQRSAFSVATRARFIQPSTNKLAAVVSSPRWYSSTAGLDKDEVTGRIMALLKNFEKNDGQDTDSRKISANAHFTNDLGLDSLDTVEVVMAVEEEFSIEIPDKEADAIHSVNQAVDYIMAQPDGKSKSINALMLNLTRAAH</sequence>
<evidence type="ECO:0000256" key="7">
    <source>
        <dbReference type="ARBA" id="ARBA00022553"/>
    </source>
</evidence>
<keyword evidence="11" id="KW-0443">Lipid metabolism</keyword>
<evidence type="ECO:0000259" key="15">
    <source>
        <dbReference type="PROSITE" id="PS50075"/>
    </source>
</evidence>
<name>A0A6A7C492_9PEZI</name>
<evidence type="ECO:0000256" key="9">
    <source>
        <dbReference type="ARBA" id="ARBA00022946"/>
    </source>
</evidence>
<dbReference type="InterPro" id="IPR006162">
    <property type="entry name" value="Ppantetheine_attach_site"/>
</dbReference>
<dbReference type="PANTHER" id="PTHR20863">
    <property type="entry name" value="ACYL CARRIER PROTEIN"/>
    <property type="match status" value="1"/>
</dbReference>
<dbReference type="InterPro" id="IPR003231">
    <property type="entry name" value="ACP"/>
</dbReference>
<evidence type="ECO:0000256" key="4">
    <source>
        <dbReference type="ARBA" id="ARBA00022448"/>
    </source>
</evidence>
<dbReference type="PANTHER" id="PTHR20863:SF28">
    <property type="entry name" value="ACYL CARRIER PROTEIN, MITOCHONDRIAL"/>
    <property type="match status" value="1"/>
</dbReference>
<evidence type="ECO:0000256" key="6">
    <source>
        <dbReference type="ARBA" id="ARBA00022516"/>
    </source>
</evidence>
<comment type="similarity">
    <text evidence="3">Belongs to the acyl carrier protein (ACP) family.</text>
</comment>
<dbReference type="SUPFAM" id="SSF47336">
    <property type="entry name" value="ACP-like"/>
    <property type="match status" value="1"/>
</dbReference>
<keyword evidence="9" id="KW-0809">Transit peptide</keyword>
<keyword evidence="10" id="KW-0249">Electron transport</keyword>
<evidence type="ECO:0000256" key="11">
    <source>
        <dbReference type="ARBA" id="ARBA00023098"/>
    </source>
</evidence>
<dbReference type="PROSITE" id="PS00012">
    <property type="entry name" value="PHOSPHOPANTETHEINE"/>
    <property type="match status" value="1"/>
</dbReference>
<comment type="subcellular location">
    <subcellularLocation>
        <location evidence="1">Mitochondrion</location>
    </subcellularLocation>
</comment>
<dbReference type="GO" id="GO:0099128">
    <property type="term" value="C:mitochondrial [2Fe-2S] assembly complex"/>
    <property type="evidence" value="ECO:0007669"/>
    <property type="project" value="UniProtKB-ARBA"/>
</dbReference>